<dbReference type="GO" id="GO:0005694">
    <property type="term" value="C:chromosome"/>
    <property type="evidence" value="ECO:0007669"/>
    <property type="project" value="TreeGrafter"/>
</dbReference>
<accession>A0AAV5CEU6</accession>
<dbReference type="PANTHER" id="PTHR11139:SF71">
    <property type="entry name" value="SERINE_THREONINE-PROTEIN KINASE SMG1"/>
    <property type="match status" value="1"/>
</dbReference>
<dbReference type="GO" id="GO:0000723">
    <property type="term" value="P:telomere maintenance"/>
    <property type="evidence" value="ECO:0007669"/>
    <property type="project" value="TreeGrafter"/>
</dbReference>
<name>A0AAV5CEU6_ELECO</name>
<organism evidence="1 2">
    <name type="scientific">Eleusine coracana subsp. coracana</name>
    <dbReference type="NCBI Taxonomy" id="191504"/>
    <lineage>
        <taxon>Eukaryota</taxon>
        <taxon>Viridiplantae</taxon>
        <taxon>Streptophyta</taxon>
        <taxon>Embryophyta</taxon>
        <taxon>Tracheophyta</taxon>
        <taxon>Spermatophyta</taxon>
        <taxon>Magnoliopsida</taxon>
        <taxon>Liliopsida</taxon>
        <taxon>Poales</taxon>
        <taxon>Poaceae</taxon>
        <taxon>PACMAD clade</taxon>
        <taxon>Chloridoideae</taxon>
        <taxon>Cynodonteae</taxon>
        <taxon>Eleusininae</taxon>
        <taxon>Eleusine</taxon>
    </lineage>
</organism>
<dbReference type="InterPro" id="IPR050517">
    <property type="entry name" value="DDR_Repair_Kinase"/>
</dbReference>
<evidence type="ECO:0000313" key="2">
    <source>
        <dbReference type="Proteomes" id="UP001054889"/>
    </source>
</evidence>
<dbReference type="InterPro" id="IPR016024">
    <property type="entry name" value="ARM-type_fold"/>
</dbReference>
<reference evidence="1" key="1">
    <citation type="journal article" date="2018" name="DNA Res.">
        <title>Multiple hybrid de novo genome assembly of finger millet, an orphan allotetraploid crop.</title>
        <authorList>
            <person name="Hatakeyama M."/>
            <person name="Aluri S."/>
            <person name="Balachadran M.T."/>
            <person name="Sivarajan S.R."/>
            <person name="Patrignani A."/>
            <person name="Gruter S."/>
            <person name="Poveda L."/>
            <person name="Shimizu-Inatsugi R."/>
            <person name="Baeten J."/>
            <person name="Francoijs K.J."/>
            <person name="Nataraja K.N."/>
            <person name="Reddy Y.A.N."/>
            <person name="Phadnis S."/>
            <person name="Ravikumar R.L."/>
            <person name="Schlapbach R."/>
            <person name="Sreeman S.M."/>
            <person name="Shimizu K.K."/>
        </authorList>
    </citation>
    <scope>NUCLEOTIDE SEQUENCE</scope>
</reference>
<dbReference type="PANTHER" id="PTHR11139">
    <property type="entry name" value="ATAXIA TELANGIECTASIA MUTATED ATM -RELATED"/>
    <property type="match status" value="1"/>
</dbReference>
<dbReference type="GO" id="GO:0005634">
    <property type="term" value="C:nucleus"/>
    <property type="evidence" value="ECO:0007669"/>
    <property type="project" value="TreeGrafter"/>
</dbReference>
<dbReference type="InterPro" id="IPR011989">
    <property type="entry name" value="ARM-like"/>
</dbReference>
<dbReference type="GO" id="GO:0006281">
    <property type="term" value="P:DNA repair"/>
    <property type="evidence" value="ECO:0007669"/>
    <property type="project" value="TreeGrafter"/>
</dbReference>
<sequence>MQNPRPSYAHHQLQQHLSSLLTAAAGEPPHPSEDAARAAALSNLRLAFLHPPNRPLLPSIAPFLAQPLSVLLADDASYAVRRAAVSAYGTLCAVLCSHEAPGGLPDGFVAWALPLLGDPSSAPLVSEGLRELLATGDAAAVERFVPPLLAACRDVLEDERTSLPVLRCLLGLLMLVAAKFPHCFRPQFVDIMDLLLGWAFVPGLADADRSMIMDSFTKFQWHWLGNLQFALGLLPKFLADMEVLVHDPNLAASHNSGRLCPLFACFSTVLQIMASGVAERNNLRELVAGPLEGLAPQLLRCAAVIASKLGWSERMEEAFRCLVLLAEVLQERFAEFYVMFVDVLAQSLELASSAQLVAALKTNLQVLSLQGLGLRTSSVGALLDFSSVLSRLRLHPNHTVVANTAATYLFCLQHGSEDVVDQAIASLMRELELLKSLLQEGQVSYPDIQGLSLQCKSESQSKLNSDSHSWVHYSEDQLLSLMKFDLKILLATISLDTKKRNEGATRLTSFISETLDPFGTPFHNFLEMQFHIFSILHKLSNVELSSNVPTSEAFEKGSDGSKPQLIVAENKFPCECRKNFVGKYGKHIVQGLNASSCMSLKLEALDWIDSFQKLVHGIERDVDKASCSYKVCGDATLSNDILFSILDCAYDGEPKVRCHVASSLELLLLGRLINPMNFSVVTQVLLDKLSDPDSIVKNTFLRLFSIALPITTYAFGLLVDKHSYQNSTDVVNMNHCMSWRHVPAVKQQPRKLHWQQLVSILSYLSLRLKLPLSPWVQRLVFSYRGKKDTLSGQTDISGDADGNELSKSHSIDRTTIDKIYSVNNLAAVWWGIHEAARHCINLRLRTHLGGPTQTFAALERMLLDVTNVLTPEAKEGEVRHIGPSDVSLLPMRLLLDFVEALKKYAYNAYEGSFVLSPPPKASSVFFRANKRVCEEWFSRICEPMLNVGLAMHCNDAVIHYCSLRLLDLRNLAASSLRGNIHMGGAAENHHSYRERLEADVLKVLRQASLALCRCHETDALVGLHKWAVSTFYTLFEQGSQLMQVVSDGRHLSWMSGLIFQSQGQYEKAAAHYSHLLQSEEALTSMKSDGIQYIIERVIECYTSLSDWKCLESWLAELQVLRAVHAGKPYSGALTTAGNELNAIHAMSCFDEGDFHSAWSYLDLTPKSSSELSLDPKVALDRSEVMLLRAMLQSDSKSDRMREEMDKAKFMLGEALSVAPLDGLTEAAPCAGQLHCIFAFEEASGWTYQNEPNKSQVIMDSLLKVLHDPIDRIHQDCSMWLKVFKVYRHIQPSSLSTLRLCQKLASLARKQSNLLLASRLNQYVVNHPLKSSDDMDKEILELNIKYEGALLKHEEGNNEEALSDLWSLVRPSILSTISGSSGIGTSLSLIAKACLKLSTWMEQMNSTHNLNTFIPTVIKDLSDSYGFQNGSENLLSGDNVSVSTSNCYAFAQEIIGTARKISCELCPSMGKAWLAYASWCFTHANHSVAGTDLNLLNSVSPVLQTELSPDRYHLTDNEKSEVEEIIRSICAETSGNHVGRDYPATTGCYSYAQESSITSLIEQAVRLIETAAGAPGSEAREGEDPSAVLKSDLTVLLCKCDSAEDTVVPFINKLIEFWWSLRKRRVSLFENAAHAYFQYLSYSSTELQPSYHRDALKGKTRSYTLRALLYLLHIMLNYALELNETLERGLSTVPLLPWQVS</sequence>
<dbReference type="SUPFAM" id="SSF48371">
    <property type="entry name" value="ARM repeat"/>
    <property type="match status" value="1"/>
</dbReference>
<dbReference type="GO" id="GO:0000077">
    <property type="term" value="P:DNA damage checkpoint signaling"/>
    <property type="evidence" value="ECO:0007669"/>
    <property type="project" value="TreeGrafter"/>
</dbReference>
<evidence type="ECO:0000313" key="1">
    <source>
        <dbReference type="EMBL" id="GJM96546.1"/>
    </source>
</evidence>
<keyword evidence="2" id="KW-1185">Reference proteome</keyword>
<evidence type="ECO:0008006" key="3">
    <source>
        <dbReference type="Google" id="ProtNLM"/>
    </source>
</evidence>
<reference evidence="1" key="2">
    <citation type="submission" date="2021-12" db="EMBL/GenBank/DDBJ databases">
        <title>Resequencing data analysis of finger millet.</title>
        <authorList>
            <person name="Hatakeyama M."/>
            <person name="Aluri S."/>
            <person name="Balachadran M.T."/>
            <person name="Sivarajan S.R."/>
            <person name="Poveda L."/>
            <person name="Shimizu-Inatsugi R."/>
            <person name="Schlapbach R."/>
            <person name="Sreeman S.M."/>
            <person name="Shimizu K.K."/>
        </authorList>
    </citation>
    <scope>NUCLEOTIDE SEQUENCE</scope>
</reference>
<dbReference type="Pfam" id="PF15785">
    <property type="entry name" value="SMG1"/>
    <property type="match status" value="1"/>
</dbReference>
<gene>
    <name evidence="1" type="primary">ga13390</name>
    <name evidence="1" type="ORF">PR202_ga13390</name>
</gene>
<dbReference type="EMBL" id="BQKI01000006">
    <property type="protein sequence ID" value="GJM96546.1"/>
    <property type="molecule type" value="Genomic_DNA"/>
</dbReference>
<dbReference type="GO" id="GO:0000184">
    <property type="term" value="P:nuclear-transcribed mRNA catabolic process, nonsense-mediated decay"/>
    <property type="evidence" value="ECO:0007669"/>
    <property type="project" value="InterPro"/>
</dbReference>
<proteinExistence type="predicted"/>
<comment type="caution">
    <text evidence="1">The sequence shown here is derived from an EMBL/GenBank/DDBJ whole genome shotgun (WGS) entry which is preliminary data.</text>
</comment>
<dbReference type="InterPro" id="IPR031559">
    <property type="entry name" value="SMG1"/>
</dbReference>
<dbReference type="Gene3D" id="1.25.10.10">
    <property type="entry name" value="Leucine-rich Repeat Variant"/>
    <property type="match status" value="1"/>
</dbReference>
<dbReference type="Proteomes" id="UP001054889">
    <property type="component" value="Unassembled WGS sequence"/>
</dbReference>
<protein>
    <recommendedName>
        <fullName evidence="3">Non-specific serine/threonine protein kinase</fullName>
    </recommendedName>
</protein>
<dbReference type="GO" id="GO:0004674">
    <property type="term" value="F:protein serine/threonine kinase activity"/>
    <property type="evidence" value="ECO:0007669"/>
    <property type="project" value="InterPro"/>
</dbReference>